<gene>
    <name evidence="3" type="ORF">AY586_02245</name>
</gene>
<dbReference type="CDD" id="cd07033">
    <property type="entry name" value="TPP_PYR_DXS_TK_like"/>
    <property type="match status" value="1"/>
</dbReference>
<evidence type="ECO:0000256" key="1">
    <source>
        <dbReference type="ARBA" id="ARBA00023052"/>
    </source>
</evidence>
<feature type="domain" description="Transketolase-like pyrimidine-binding" evidence="2">
    <location>
        <begin position="3"/>
        <end position="167"/>
    </location>
</feature>
<dbReference type="PANTHER" id="PTHR43825">
    <property type="entry name" value="PYRUVATE DEHYDROGENASE E1 COMPONENT"/>
    <property type="match status" value="1"/>
</dbReference>
<dbReference type="InterPro" id="IPR029061">
    <property type="entry name" value="THDP-binding"/>
</dbReference>
<dbReference type="Pfam" id="PF02779">
    <property type="entry name" value="Transket_pyr"/>
    <property type="match status" value="1"/>
</dbReference>
<dbReference type="InterPro" id="IPR005475">
    <property type="entry name" value="Transketolase-like_Pyr-bd"/>
</dbReference>
<organism evidence="3 4">
    <name type="scientific">Marichromatium gracile</name>
    <name type="common">Chromatium gracile</name>
    <dbReference type="NCBI Taxonomy" id="1048"/>
    <lineage>
        <taxon>Bacteria</taxon>
        <taxon>Pseudomonadati</taxon>
        <taxon>Pseudomonadota</taxon>
        <taxon>Gammaproteobacteria</taxon>
        <taxon>Chromatiales</taxon>
        <taxon>Chromatiaceae</taxon>
        <taxon>Marichromatium</taxon>
    </lineage>
</organism>
<dbReference type="InterPro" id="IPR051157">
    <property type="entry name" value="PDH/Transketolase"/>
</dbReference>
<dbReference type="PANTHER" id="PTHR43825:SF1">
    <property type="entry name" value="TRANSKETOLASE-LIKE PYRIMIDINE-BINDING DOMAIN-CONTAINING PROTEIN"/>
    <property type="match status" value="1"/>
</dbReference>
<dbReference type="Proteomes" id="UP000075766">
    <property type="component" value="Unassembled WGS sequence"/>
</dbReference>
<dbReference type="SUPFAM" id="SSF52922">
    <property type="entry name" value="TK C-terminal domain-like"/>
    <property type="match status" value="1"/>
</dbReference>
<dbReference type="Gene3D" id="3.40.50.970">
    <property type="match status" value="1"/>
</dbReference>
<dbReference type="SUPFAM" id="SSF52518">
    <property type="entry name" value="Thiamin diphosphate-binding fold (THDP-binding)"/>
    <property type="match status" value="1"/>
</dbReference>
<protein>
    <submittedName>
        <fullName evidence="3">Transketolase</fullName>
    </submittedName>
</protein>
<dbReference type="Gene3D" id="3.40.50.920">
    <property type="match status" value="1"/>
</dbReference>
<comment type="caution">
    <text evidence="3">The sequence shown here is derived from an EMBL/GenBank/DDBJ whole genome shotgun (WGS) entry which is preliminary data.</text>
</comment>
<keyword evidence="1" id="KW-0786">Thiamine pyrophosphate</keyword>
<keyword evidence="4" id="KW-1185">Reference proteome</keyword>
<sequence length="336" mass="36550">MMEIVQRPHRDNLVRWAEQRPEVLVLSADLTSSCEADGFRDAYPERFFSMGMAEQNMMGFAAGLAREGFFPYVHTFAVFVSRRPFDQVAMSIAYPNLPVRLIGFLPGITTPGGVTHQAVDDIGLMRLLPNMTVLECGDATEVEQVLDLAQAVPGPVYVRMLRGEVPRLFDPAEPMVLGRARLLGEGEDLIVLSSGICTEEALRATGALRAHGLSVGHLHVSTLKPFDDPRVRAALASARLGVITLENHSIVGGLGSAVAELMAERGIGARLIRLGLRDTYAHGASRQYLMCEYGLDAMALVRAAERLVGEPLGIDEDALAAVRLETMGRAERTEDL</sequence>
<evidence type="ECO:0000313" key="4">
    <source>
        <dbReference type="Proteomes" id="UP000075766"/>
    </source>
</evidence>
<dbReference type="InterPro" id="IPR033248">
    <property type="entry name" value="Transketolase_C"/>
</dbReference>
<reference evidence="3 4" key="1">
    <citation type="submission" date="2016-02" db="EMBL/GenBank/DDBJ databases">
        <title>Genome sequence of Marichromatium gracile YL-28, a purple sulfur bacterium.</title>
        <authorList>
            <person name="Zhao C."/>
            <person name="Hong X."/>
            <person name="Chen S."/>
            <person name="Yang S."/>
        </authorList>
    </citation>
    <scope>NUCLEOTIDE SEQUENCE [LARGE SCALE GENOMIC DNA]</scope>
    <source>
        <strain evidence="3 4">YL28</strain>
    </source>
</reference>
<accession>A0ABR5VGC1</accession>
<evidence type="ECO:0000259" key="2">
    <source>
        <dbReference type="SMART" id="SM00861"/>
    </source>
</evidence>
<proteinExistence type="predicted"/>
<dbReference type="SMART" id="SM00861">
    <property type="entry name" value="Transket_pyr"/>
    <property type="match status" value="1"/>
</dbReference>
<name>A0ABR5VGC1_MARGR</name>
<dbReference type="EMBL" id="LSYU01000055">
    <property type="protein sequence ID" value="KXX64415.1"/>
    <property type="molecule type" value="Genomic_DNA"/>
</dbReference>
<dbReference type="InterPro" id="IPR009014">
    <property type="entry name" value="Transketo_C/PFOR_II"/>
</dbReference>
<evidence type="ECO:0000313" key="3">
    <source>
        <dbReference type="EMBL" id="KXX64415.1"/>
    </source>
</evidence>
<dbReference type="Pfam" id="PF02780">
    <property type="entry name" value="Transketolase_C"/>
    <property type="match status" value="1"/>
</dbReference>